<dbReference type="EMBL" id="MU825397">
    <property type="protein sequence ID" value="KAJ7393975.1"/>
    <property type="molecule type" value="Genomic_DNA"/>
</dbReference>
<evidence type="ECO:0000313" key="2">
    <source>
        <dbReference type="EMBL" id="KAJ7393975.1"/>
    </source>
</evidence>
<gene>
    <name evidence="2" type="ORF">OS493_003646</name>
</gene>
<evidence type="ECO:0000256" key="1">
    <source>
        <dbReference type="SAM" id="MobiDB-lite"/>
    </source>
</evidence>
<proteinExistence type="predicted"/>
<protein>
    <submittedName>
        <fullName evidence="2">Uncharacterized protein</fullName>
    </submittedName>
</protein>
<keyword evidence="3" id="KW-1185">Reference proteome</keyword>
<organism evidence="2 3">
    <name type="scientific">Desmophyllum pertusum</name>
    <dbReference type="NCBI Taxonomy" id="174260"/>
    <lineage>
        <taxon>Eukaryota</taxon>
        <taxon>Metazoa</taxon>
        <taxon>Cnidaria</taxon>
        <taxon>Anthozoa</taxon>
        <taxon>Hexacorallia</taxon>
        <taxon>Scleractinia</taxon>
        <taxon>Caryophylliina</taxon>
        <taxon>Caryophylliidae</taxon>
        <taxon>Desmophyllum</taxon>
    </lineage>
</organism>
<reference evidence="2" key="1">
    <citation type="submission" date="2023-01" db="EMBL/GenBank/DDBJ databases">
        <title>Genome assembly of the deep-sea coral Lophelia pertusa.</title>
        <authorList>
            <person name="Herrera S."/>
            <person name="Cordes E."/>
        </authorList>
    </citation>
    <scope>NUCLEOTIDE SEQUENCE</scope>
    <source>
        <strain evidence="2">USNM1676648</strain>
        <tissue evidence="2">Polyp</tissue>
    </source>
</reference>
<dbReference type="AlphaFoldDB" id="A0A9X0DBL8"/>
<comment type="caution">
    <text evidence="2">The sequence shown here is derived from an EMBL/GenBank/DDBJ whole genome shotgun (WGS) entry which is preliminary data.</text>
</comment>
<dbReference type="Proteomes" id="UP001163046">
    <property type="component" value="Unassembled WGS sequence"/>
</dbReference>
<accession>A0A9X0DBL8</accession>
<evidence type="ECO:0000313" key="3">
    <source>
        <dbReference type="Proteomes" id="UP001163046"/>
    </source>
</evidence>
<name>A0A9X0DBL8_9CNID</name>
<feature type="region of interest" description="Disordered" evidence="1">
    <location>
        <begin position="1"/>
        <end position="21"/>
    </location>
</feature>
<sequence length="105" mass="11728">MQFQNSSLMRPVDSRKTTDSLTLTDVFSTGNNQRTGLRKDILELSCSSSRTQSWNSALRPPHYDHFYYRANKARNFLFPPPVGALTTVRPHPAGVDKGISGLDTS</sequence>